<organism evidence="3">
    <name type="scientific">Halomonas sp. RT37</name>
    <dbReference type="NCBI Taxonomy" id="2950872"/>
    <lineage>
        <taxon>Bacteria</taxon>
        <taxon>Pseudomonadati</taxon>
        <taxon>Pseudomonadota</taxon>
        <taxon>Gammaproteobacteria</taxon>
        <taxon>Oceanospirillales</taxon>
        <taxon>Halomonadaceae</taxon>
        <taxon>Halomonas</taxon>
    </lineage>
</organism>
<dbReference type="SUPFAM" id="SSF53756">
    <property type="entry name" value="UDP-Glycosyltransferase/glycogen phosphorylase"/>
    <property type="match status" value="1"/>
</dbReference>
<dbReference type="Gene3D" id="3.40.50.2000">
    <property type="entry name" value="Glycogen Phosphorylase B"/>
    <property type="match status" value="2"/>
</dbReference>
<dbReference type="PANTHER" id="PTHR12526:SF630">
    <property type="entry name" value="GLYCOSYLTRANSFERASE"/>
    <property type="match status" value="1"/>
</dbReference>
<evidence type="ECO:0000313" key="3">
    <source>
        <dbReference type="EMBL" id="XBO72747.1"/>
    </source>
</evidence>
<accession>A0AAU7KMK7</accession>
<dbReference type="Pfam" id="PF00534">
    <property type="entry name" value="Glycos_transf_1"/>
    <property type="match status" value="1"/>
</dbReference>
<dbReference type="InterPro" id="IPR001296">
    <property type="entry name" value="Glyco_trans_1"/>
</dbReference>
<dbReference type="CDD" id="cd03811">
    <property type="entry name" value="GT4_GT28_WabH-like"/>
    <property type="match status" value="1"/>
</dbReference>
<dbReference type="GO" id="GO:0016757">
    <property type="term" value="F:glycosyltransferase activity"/>
    <property type="evidence" value="ECO:0007669"/>
    <property type="project" value="InterPro"/>
</dbReference>
<protein>
    <submittedName>
        <fullName evidence="3">Glycosyltransferase</fullName>
    </submittedName>
</protein>
<gene>
    <name evidence="3" type="ORF">NFG58_08620</name>
</gene>
<dbReference type="PANTHER" id="PTHR12526">
    <property type="entry name" value="GLYCOSYLTRANSFERASE"/>
    <property type="match status" value="1"/>
</dbReference>
<reference evidence="3" key="1">
    <citation type="submission" date="2022-06" db="EMBL/GenBank/DDBJ databases">
        <title>A novel DMS-producing enzyme.</title>
        <authorList>
            <person name="Zhang Y."/>
        </authorList>
    </citation>
    <scope>NUCLEOTIDE SEQUENCE</scope>
    <source>
        <strain evidence="3">RT37</strain>
    </source>
</reference>
<dbReference type="InterPro" id="IPR028098">
    <property type="entry name" value="Glyco_trans_4-like_N"/>
</dbReference>
<feature type="domain" description="Glycosyltransferase subfamily 4-like N-terminal" evidence="2">
    <location>
        <begin position="15"/>
        <end position="176"/>
    </location>
</feature>
<dbReference type="Pfam" id="PF13439">
    <property type="entry name" value="Glyco_transf_4"/>
    <property type="match status" value="1"/>
</dbReference>
<evidence type="ECO:0000259" key="2">
    <source>
        <dbReference type="Pfam" id="PF13439"/>
    </source>
</evidence>
<sequence>MSNKITFVISGLRGGGAEKVCVTLANGLANQGYDIDLVVLSLNGAVRANELSSKVRLVNLNIGHARYSFFSLWRYISTGKPATVLSFNRQLSVVLVLIRKLLFKEFRLVSRNIIYLSIAEQNKNGMWHGVVSKYLTKRFYSLSDIIVAQSHAMKEDLLDYLCLPDEKVKVIHNPISSEIESIGDSPLDEQACKSDYLLCVGRLEHQKAFHYAIECFSNVAEKYPNLRLKLVGRGSLESELRNQASALGVVDRVDFDGYQSNIFSYYLGAKATLLTSLYEGFPNILVESIALGTPVVAFDCPSGPSEIVINGVNGFLVKQFDLADFCNKIEIVIDEPMPKCQIKATAEAFERNTILDEYARVLMNFDYAYND</sequence>
<dbReference type="RefSeq" id="WP_348827975.1">
    <property type="nucleotide sequence ID" value="NZ_CP098827.1"/>
</dbReference>
<feature type="domain" description="Glycosyl transferase family 1" evidence="1">
    <location>
        <begin position="193"/>
        <end position="338"/>
    </location>
</feature>
<dbReference type="AlphaFoldDB" id="A0AAU7KMK7"/>
<proteinExistence type="predicted"/>
<evidence type="ECO:0000259" key="1">
    <source>
        <dbReference type="Pfam" id="PF00534"/>
    </source>
</evidence>
<dbReference type="EMBL" id="CP098827">
    <property type="protein sequence ID" value="XBO72747.1"/>
    <property type="molecule type" value="Genomic_DNA"/>
</dbReference>
<name>A0AAU7KMK7_9GAMM</name>
<dbReference type="GO" id="GO:1901135">
    <property type="term" value="P:carbohydrate derivative metabolic process"/>
    <property type="evidence" value="ECO:0007669"/>
    <property type="project" value="UniProtKB-ARBA"/>
</dbReference>